<proteinExistence type="predicted"/>
<name>A0ABV6UX89_9ACTN</name>
<keyword evidence="2" id="KW-1185">Reference proteome</keyword>
<dbReference type="EMBL" id="JBHEZZ010000025">
    <property type="protein sequence ID" value="MFC1406033.1"/>
    <property type="molecule type" value="Genomic_DNA"/>
</dbReference>
<gene>
    <name evidence="1" type="ORF">ACEZDJ_32540</name>
</gene>
<dbReference type="Proteomes" id="UP001592528">
    <property type="component" value="Unassembled WGS sequence"/>
</dbReference>
<reference evidence="1 2" key="1">
    <citation type="submission" date="2024-09" db="EMBL/GenBank/DDBJ databases">
        <authorList>
            <person name="Lee S.D."/>
        </authorList>
    </citation>
    <scope>NUCLEOTIDE SEQUENCE [LARGE SCALE GENOMIC DNA]</scope>
    <source>
        <strain evidence="1 2">N1-5</strain>
    </source>
</reference>
<evidence type="ECO:0000313" key="2">
    <source>
        <dbReference type="Proteomes" id="UP001592528"/>
    </source>
</evidence>
<accession>A0ABV6UX89</accession>
<dbReference type="RefSeq" id="WP_030255607.1">
    <property type="nucleotide sequence ID" value="NZ_JBHEZZ010000025.1"/>
</dbReference>
<sequence length="163" mass="18566">MIDLGYSLSTRFPDPPQTDYRSVGARALRHDLFCGDVHIQGEGRTDLSTAWGWVPVLDFAWALCDIVEEIDRDPTGGRGSALQSSELDFTESADLLRFSRRFNWVEIRADWVDGPPLTVRHPELRREARDFLQDLIADLCDLHEGLADNATVWEVQARFPRLP</sequence>
<organism evidence="1 2">
    <name type="scientific">Streptacidiphilus cavernicola</name>
    <dbReference type="NCBI Taxonomy" id="3342716"/>
    <lineage>
        <taxon>Bacteria</taxon>
        <taxon>Bacillati</taxon>
        <taxon>Actinomycetota</taxon>
        <taxon>Actinomycetes</taxon>
        <taxon>Kitasatosporales</taxon>
        <taxon>Streptomycetaceae</taxon>
        <taxon>Streptacidiphilus</taxon>
    </lineage>
</organism>
<protein>
    <submittedName>
        <fullName evidence="1">Uncharacterized protein</fullName>
    </submittedName>
</protein>
<evidence type="ECO:0000313" key="1">
    <source>
        <dbReference type="EMBL" id="MFC1406033.1"/>
    </source>
</evidence>
<comment type="caution">
    <text evidence="1">The sequence shown here is derived from an EMBL/GenBank/DDBJ whole genome shotgun (WGS) entry which is preliminary data.</text>
</comment>